<comment type="caution">
    <text evidence="2">The sequence shown here is derived from an EMBL/GenBank/DDBJ whole genome shotgun (WGS) entry which is preliminary data.</text>
</comment>
<dbReference type="PANTHER" id="PTHR48090">
    <property type="entry name" value="UNDECAPRENYL-PHOSPHATE 4-DEOXY-4-FORMAMIDO-L-ARABINOSE TRANSFERASE-RELATED"/>
    <property type="match status" value="1"/>
</dbReference>
<dbReference type="Proteomes" id="UP000319449">
    <property type="component" value="Unassembled WGS sequence"/>
</dbReference>
<feature type="domain" description="Glycosyltransferase 2-like" evidence="1">
    <location>
        <begin position="13"/>
        <end position="170"/>
    </location>
</feature>
<evidence type="ECO:0000259" key="1">
    <source>
        <dbReference type="Pfam" id="PF00535"/>
    </source>
</evidence>
<gene>
    <name evidence="2" type="ORF">JN12_01035</name>
</gene>
<evidence type="ECO:0000313" key="3">
    <source>
        <dbReference type="Proteomes" id="UP000319449"/>
    </source>
</evidence>
<evidence type="ECO:0000313" key="2">
    <source>
        <dbReference type="EMBL" id="TWJ32593.1"/>
    </source>
</evidence>
<accession>A0A562WQH5</accession>
<dbReference type="AlphaFoldDB" id="A0A562WQH5"/>
<dbReference type="EMBL" id="VLLN01000004">
    <property type="protein sequence ID" value="TWJ32593.1"/>
    <property type="molecule type" value="Genomic_DNA"/>
</dbReference>
<proteinExistence type="predicted"/>
<dbReference type="SUPFAM" id="SSF53448">
    <property type="entry name" value="Nucleotide-diphospho-sugar transferases"/>
    <property type="match status" value="1"/>
</dbReference>
<dbReference type="InterPro" id="IPR029044">
    <property type="entry name" value="Nucleotide-diphossugar_trans"/>
</dbReference>
<dbReference type="Gene3D" id="3.90.550.10">
    <property type="entry name" value="Spore Coat Polysaccharide Biosynthesis Protein SpsA, Chain A"/>
    <property type="match status" value="1"/>
</dbReference>
<dbReference type="InterPro" id="IPR050256">
    <property type="entry name" value="Glycosyltransferase_2"/>
</dbReference>
<sequence>MRSEEQGLAKVLVIIPAYNEAGNIGRVVAAIRRVVPECDILVVNDGSRDDTAAAAAGAGAIVLSHAFNMGYGVTIQTGYKFAHCHGYPYVVQIDADGQHDPAFIPRLLAPVMTGDTDFALGSRFLEEESYRPSFSRRLGILFFRKLVTHLIGRSVTDPTSGYQAFNREVLRFFTTDVFPCDYPDADMLITLNLAGFRIREVPVRMYANPTGKTMHSGTKPLYYMFKMCLSIFVTLLRNRKFFRRT</sequence>
<dbReference type="Pfam" id="PF00535">
    <property type="entry name" value="Glycos_transf_2"/>
    <property type="match status" value="1"/>
</dbReference>
<reference evidence="2 3" key="1">
    <citation type="submission" date="2019-07" db="EMBL/GenBank/DDBJ databases">
        <title>Genomic Encyclopedia of Archaeal and Bacterial Type Strains, Phase II (KMG-II): from individual species to whole genera.</title>
        <authorList>
            <person name="Goeker M."/>
        </authorList>
    </citation>
    <scope>NUCLEOTIDE SEQUENCE [LARGE SCALE GENOMIC DNA]</scope>
    <source>
        <strain evidence="2 3">ATCC BAA-1139</strain>
    </source>
</reference>
<dbReference type="RefSeq" id="WP_145019189.1">
    <property type="nucleotide sequence ID" value="NZ_VLLN01000004.1"/>
</dbReference>
<dbReference type="CDD" id="cd04179">
    <property type="entry name" value="DPM_DPG-synthase_like"/>
    <property type="match status" value="1"/>
</dbReference>
<protein>
    <recommendedName>
        <fullName evidence="1">Glycosyltransferase 2-like domain-containing protein</fullName>
    </recommendedName>
</protein>
<keyword evidence="3" id="KW-1185">Reference proteome</keyword>
<organism evidence="2 3">
    <name type="scientific">Geobacter argillaceus</name>
    <dbReference type="NCBI Taxonomy" id="345631"/>
    <lineage>
        <taxon>Bacteria</taxon>
        <taxon>Pseudomonadati</taxon>
        <taxon>Thermodesulfobacteriota</taxon>
        <taxon>Desulfuromonadia</taxon>
        <taxon>Geobacterales</taxon>
        <taxon>Geobacteraceae</taxon>
        <taxon>Geobacter</taxon>
    </lineage>
</organism>
<dbReference type="OrthoDB" id="9811884at2"/>
<name>A0A562WQH5_9BACT</name>
<dbReference type="PANTHER" id="PTHR48090:SF7">
    <property type="entry name" value="RFBJ PROTEIN"/>
    <property type="match status" value="1"/>
</dbReference>
<dbReference type="InterPro" id="IPR001173">
    <property type="entry name" value="Glyco_trans_2-like"/>
</dbReference>